<dbReference type="InterPro" id="IPR047177">
    <property type="entry name" value="Pept_M20A"/>
</dbReference>
<feature type="signal peptide" evidence="6">
    <location>
        <begin position="1"/>
        <end position="20"/>
    </location>
</feature>
<dbReference type="Pfam" id="PF01546">
    <property type="entry name" value="Peptidase_M20"/>
    <property type="match status" value="1"/>
</dbReference>
<evidence type="ECO:0000256" key="6">
    <source>
        <dbReference type="SAM" id="SignalP"/>
    </source>
</evidence>
<dbReference type="PROSITE" id="PS00758">
    <property type="entry name" value="ARGE_DAPE_CPG2_1"/>
    <property type="match status" value="1"/>
</dbReference>
<dbReference type="InterPro" id="IPR001261">
    <property type="entry name" value="ArgE/DapE_CS"/>
</dbReference>
<dbReference type="GO" id="GO:0008233">
    <property type="term" value="F:peptidase activity"/>
    <property type="evidence" value="ECO:0007669"/>
    <property type="project" value="UniProtKB-KW"/>
</dbReference>
<keyword evidence="6" id="KW-0732">Signal</keyword>
<feature type="chain" id="PRO_5003320412" evidence="6">
    <location>
        <begin position="21"/>
        <end position="469"/>
    </location>
</feature>
<keyword evidence="5" id="KW-0862">Zinc</keyword>
<evidence type="ECO:0000256" key="5">
    <source>
        <dbReference type="ARBA" id="ARBA00022833"/>
    </source>
</evidence>
<accession>F4QSS5</accession>
<dbReference type="InterPro" id="IPR011650">
    <property type="entry name" value="Peptidase_M20_dimer"/>
</dbReference>
<dbReference type="InterPro" id="IPR002933">
    <property type="entry name" value="Peptidase_M20"/>
</dbReference>
<comment type="similarity">
    <text evidence="1">Belongs to the peptidase M20A family.</text>
</comment>
<dbReference type="Gene3D" id="1.10.150.900">
    <property type="match status" value="1"/>
</dbReference>
<evidence type="ECO:0000313" key="9">
    <source>
        <dbReference type="Proteomes" id="UP000006512"/>
    </source>
</evidence>
<evidence type="ECO:0000256" key="3">
    <source>
        <dbReference type="ARBA" id="ARBA00022723"/>
    </source>
</evidence>
<dbReference type="Gene3D" id="3.30.70.360">
    <property type="match status" value="1"/>
</dbReference>
<dbReference type="SUPFAM" id="SSF53187">
    <property type="entry name" value="Zn-dependent exopeptidases"/>
    <property type="match status" value="1"/>
</dbReference>
<dbReference type="PANTHER" id="PTHR45962:SF1">
    <property type="entry name" value="N-FATTY-ACYL-AMINO ACID SYNTHASE_HYDROLASE PM20D1"/>
    <property type="match status" value="1"/>
</dbReference>
<evidence type="ECO:0000256" key="4">
    <source>
        <dbReference type="ARBA" id="ARBA00022801"/>
    </source>
</evidence>
<dbReference type="GO" id="GO:0006508">
    <property type="term" value="P:proteolysis"/>
    <property type="evidence" value="ECO:0007669"/>
    <property type="project" value="UniProtKB-KW"/>
</dbReference>
<dbReference type="RefSeq" id="WP_006274991.1">
    <property type="nucleotide sequence ID" value="NZ_GL883080.1"/>
</dbReference>
<organism evidence="8 9">
    <name type="scientific">Asticcacaulis biprosthecium C19</name>
    <dbReference type="NCBI Taxonomy" id="715226"/>
    <lineage>
        <taxon>Bacteria</taxon>
        <taxon>Pseudomonadati</taxon>
        <taxon>Pseudomonadota</taxon>
        <taxon>Alphaproteobacteria</taxon>
        <taxon>Caulobacterales</taxon>
        <taxon>Caulobacteraceae</taxon>
        <taxon>Asticcacaulis</taxon>
    </lineage>
</organism>
<keyword evidence="2" id="KW-0645">Protease</keyword>
<dbReference type="PROSITE" id="PS00759">
    <property type="entry name" value="ARGE_DAPE_CPG2_2"/>
    <property type="match status" value="1"/>
</dbReference>
<dbReference type="Proteomes" id="UP000006512">
    <property type="component" value="Unassembled WGS sequence"/>
</dbReference>
<proteinExistence type="inferred from homology"/>
<feature type="domain" description="Peptidase M20 dimerisation" evidence="7">
    <location>
        <begin position="219"/>
        <end position="365"/>
    </location>
</feature>
<dbReference type="GO" id="GO:0046872">
    <property type="term" value="F:metal ion binding"/>
    <property type="evidence" value="ECO:0007669"/>
    <property type="project" value="UniProtKB-KW"/>
</dbReference>
<evidence type="ECO:0000256" key="2">
    <source>
        <dbReference type="ARBA" id="ARBA00022670"/>
    </source>
</evidence>
<name>F4QSS5_9CAUL</name>
<protein>
    <submittedName>
        <fullName evidence="8">Peptidase family M20/M25/M40 family protein</fullName>
    </submittedName>
</protein>
<dbReference type="InterPro" id="IPR036264">
    <property type="entry name" value="Bact_exopeptidase_dim_dom"/>
</dbReference>
<dbReference type="EMBL" id="GL883080">
    <property type="protein sequence ID" value="EGF89795.1"/>
    <property type="molecule type" value="Genomic_DNA"/>
</dbReference>
<dbReference type="AlphaFoldDB" id="F4QSS5"/>
<keyword evidence="4" id="KW-0378">Hydrolase</keyword>
<dbReference type="OrthoDB" id="9809784at2"/>
<gene>
    <name evidence="8" type="ORF">ABI_42180</name>
</gene>
<dbReference type="SUPFAM" id="SSF55031">
    <property type="entry name" value="Bacterial exopeptidase dimerisation domain"/>
    <property type="match status" value="1"/>
</dbReference>
<dbReference type="Pfam" id="PF07687">
    <property type="entry name" value="M20_dimer"/>
    <property type="match status" value="1"/>
</dbReference>
<evidence type="ECO:0000313" key="8">
    <source>
        <dbReference type="EMBL" id="EGF89795.1"/>
    </source>
</evidence>
<evidence type="ECO:0000256" key="1">
    <source>
        <dbReference type="ARBA" id="ARBA00006247"/>
    </source>
</evidence>
<dbReference type="eggNOG" id="COG0624">
    <property type="taxonomic scope" value="Bacteria"/>
</dbReference>
<dbReference type="HOGENOM" id="CLU_021802_11_2_5"/>
<dbReference type="PANTHER" id="PTHR45962">
    <property type="entry name" value="N-FATTY-ACYL-AMINO ACID SYNTHASE/HYDROLASE PM20D1"/>
    <property type="match status" value="1"/>
</dbReference>
<dbReference type="STRING" id="715226.ABI_42180"/>
<keyword evidence="3" id="KW-0479">Metal-binding</keyword>
<dbReference type="Gene3D" id="3.40.630.10">
    <property type="entry name" value="Zn peptidases"/>
    <property type="match status" value="1"/>
</dbReference>
<sequence length="469" mass="49895">MKTSLVALAAALSLAAPAVAADTSGDGWPAFRDLYKELVETNTQHSDGSCTLAAERMAARLRSAGYTDADLHIYAPVDAPKDGLLVATLQGSDKPAKGILLLAHIDVVEAKRSDWVRDPYSLIEENGYFYGRGTTDDKAQAAIFVDTLIRYKQEGYKPKKSIKVALTCGEETEGVFNGARYLANERKAWIDADFAINEGASGELDAQGKRVALNIEAAQKVYQDFTVTATNTGGHSSRPRPDNAIYAMADALKKVSAYRFPVMLNDANRAYFTRTAKLRGGEIGAAMTAIVANPADAAAEATLSKDTSLNATLRTTCVATLINGGHAPNALPQTVTANVNCRIFPGVPVETVQATLVEAIGDPAIKVETDGHRSPATPTPKMPPEILGPIEKVSAEIYPGVPVIPVMTLGATDSIHTSAAGIPSYGFRGMFVDPDGGNAHGLNERIQVQSVVDGRRLFYKLIKIYAGGK</sequence>
<dbReference type="NCBIfam" id="NF006596">
    <property type="entry name" value="PRK09133.1"/>
    <property type="match status" value="1"/>
</dbReference>
<evidence type="ECO:0000259" key="7">
    <source>
        <dbReference type="Pfam" id="PF07687"/>
    </source>
</evidence>
<keyword evidence="9" id="KW-1185">Reference proteome</keyword>
<reference evidence="9" key="1">
    <citation type="submission" date="2011-03" db="EMBL/GenBank/DDBJ databases">
        <title>Draft genome sequence of Brevundimonas diminuta.</title>
        <authorList>
            <person name="Brown P.J.B."/>
            <person name="Buechlein A."/>
            <person name="Hemmerich C."/>
            <person name="Brun Y.V."/>
        </authorList>
    </citation>
    <scope>NUCLEOTIDE SEQUENCE [LARGE SCALE GENOMIC DNA]</scope>
    <source>
        <strain evidence="9">C19</strain>
    </source>
</reference>